<comment type="subcellular location">
    <subcellularLocation>
        <location evidence="1">Membrane</location>
        <topology evidence="1">Multi-pass membrane protein</topology>
    </subcellularLocation>
</comment>
<dbReference type="EMBL" id="QXGA01000628">
    <property type="protein sequence ID" value="KAE9143309.1"/>
    <property type="molecule type" value="Genomic_DNA"/>
</dbReference>
<dbReference type="Proteomes" id="UP000476176">
    <property type="component" value="Unassembled WGS sequence"/>
</dbReference>
<evidence type="ECO:0000313" key="7">
    <source>
        <dbReference type="EMBL" id="KAE9011239.1"/>
    </source>
</evidence>
<evidence type="ECO:0000313" key="8">
    <source>
        <dbReference type="EMBL" id="KAE9108018.1"/>
    </source>
</evidence>
<feature type="transmembrane region" description="Helical" evidence="5">
    <location>
        <begin position="316"/>
        <end position="335"/>
    </location>
</feature>
<dbReference type="EMBL" id="QXGE01000639">
    <property type="protein sequence ID" value="KAE9307084.1"/>
    <property type="molecule type" value="Genomic_DNA"/>
</dbReference>
<reference evidence="15 16" key="1">
    <citation type="submission" date="2018-08" db="EMBL/GenBank/DDBJ databases">
        <title>Genomic investigation of the strawberry pathogen Phytophthora fragariae indicates pathogenicity is determined by transcriptional variation in three key races.</title>
        <authorList>
            <person name="Adams T.M."/>
            <person name="Armitage A.D."/>
            <person name="Sobczyk M.K."/>
            <person name="Bates H.J."/>
            <person name="Dunwell J.M."/>
            <person name="Nellist C.F."/>
            <person name="Harrison R.J."/>
        </authorList>
    </citation>
    <scope>NUCLEOTIDE SEQUENCE [LARGE SCALE GENOMIC DNA]</scope>
    <source>
        <strain evidence="14 17">A4</strain>
        <strain evidence="12 18">BC-1</strain>
        <strain evidence="13 22">BC-23</strain>
        <strain evidence="11 16">NOV-27</strain>
        <strain evidence="10 19">NOV-5</strain>
        <strain evidence="9 20">NOV-71</strain>
        <strain evidence="6 15">NOV-9</strain>
        <strain evidence="8 23">ONT-3</strain>
        <strain evidence="7 21">SCRP245</strain>
    </source>
</reference>
<dbReference type="AlphaFoldDB" id="A0A6A3TVQ9"/>
<dbReference type="InterPro" id="IPR011701">
    <property type="entry name" value="MFS"/>
</dbReference>
<dbReference type="OrthoDB" id="422206at2759"/>
<evidence type="ECO:0000256" key="3">
    <source>
        <dbReference type="ARBA" id="ARBA00022989"/>
    </source>
</evidence>
<feature type="transmembrane region" description="Helical" evidence="5">
    <location>
        <begin position="284"/>
        <end position="304"/>
    </location>
</feature>
<organism evidence="10 19">
    <name type="scientific">Phytophthora fragariae</name>
    <dbReference type="NCBI Taxonomy" id="53985"/>
    <lineage>
        <taxon>Eukaryota</taxon>
        <taxon>Sar</taxon>
        <taxon>Stramenopiles</taxon>
        <taxon>Oomycota</taxon>
        <taxon>Peronosporomycetes</taxon>
        <taxon>Peronosporales</taxon>
        <taxon>Peronosporaceae</taxon>
        <taxon>Phytophthora</taxon>
    </lineage>
</organism>
<feature type="transmembrane region" description="Helical" evidence="5">
    <location>
        <begin position="78"/>
        <end position="95"/>
    </location>
</feature>
<evidence type="ECO:0000313" key="21">
    <source>
        <dbReference type="Proteomes" id="UP000460718"/>
    </source>
</evidence>
<dbReference type="Proteomes" id="UP000440732">
    <property type="component" value="Unassembled WGS sequence"/>
</dbReference>
<dbReference type="Proteomes" id="UP000437068">
    <property type="component" value="Unassembled WGS sequence"/>
</dbReference>
<keyword evidence="4 5" id="KW-0472">Membrane</keyword>
<dbReference type="EMBL" id="QXFZ01000541">
    <property type="protein sequence ID" value="KAE9112596.1"/>
    <property type="molecule type" value="Genomic_DNA"/>
</dbReference>
<dbReference type="GO" id="GO:0016020">
    <property type="term" value="C:membrane"/>
    <property type="evidence" value="ECO:0007669"/>
    <property type="project" value="UniProtKB-SubCell"/>
</dbReference>
<dbReference type="GO" id="GO:0022857">
    <property type="term" value="F:transmembrane transporter activity"/>
    <property type="evidence" value="ECO:0007669"/>
    <property type="project" value="InterPro"/>
</dbReference>
<evidence type="ECO:0000313" key="9">
    <source>
        <dbReference type="EMBL" id="KAE9112596.1"/>
    </source>
</evidence>
<evidence type="ECO:0000313" key="18">
    <source>
        <dbReference type="Proteomes" id="UP000440367"/>
    </source>
</evidence>
<protein>
    <recommendedName>
        <fullName evidence="24">Major facilitator superfamily (MFS) profile domain-containing protein</fullName>
    </recommendedName>
</protein>
<dbReference type="Proteomes" id="UP000429523">
    <property type="component" value="Unassembled WGS sequence"/>
</dbReference>
<evidence type="ECO:0000313" key="10">
    <source>
        <dbReference type="EMBL" id="KAE9143309.1"/>
    </source>
</evidence>
<dbReference type="InterPro" id="IPR036259">
    <property type="entry name" value="MFS_trans_sf"/>
</dbReference>
<evidence type="ECO:0000313" key="19">
    <source>
        <dbReference type="Proteomes" id="UP000440732"/>
    </source>
</evidence>
<evidence type="ECO:0000313" key="6">
    <source>
        <dbReference type="EMBL" id="KAE8936433.1"/>
    </source>
</evidence>
<evidence type="ECO:0000313" key="15">
    <source>
        <dbReference type="Proteomes" id="UP000429523"/>
    </source>
</evidence>
<evidence type="ECO:0000256" key="4">
    <source>
        <dbReference type="ARBA" id="ARBA00023136"/>
    </source>
</evidence>
<dbReference type="EMBL" id="QXFW01000471">
    <property type="protein sequence ID" value="KAE9011239.1"/>
    <property type="molecule type" value="Genomic_DNA"/>
</dbReference>
<dbReference type="Proteomes" id="UP000440367">
    <property type="component" value="Unassembled WGS sequence"/>
</dbReference>
<dbReference type="EMBL" id="QXGC01000633">
    <property type="protein sequence ID" value="KAE9226863.1"/>
    <property type="molecule type" value="Genomic_DNA"/>
</dbReference>
<feature type="transmembrane region" description="Helical" evidence="5">
    <location>
        <begin position="421"/>
        <end position="439"/>
    </location>
</feature>
<dbReference type="Proteomes" id="UP000460718">
    <property type="component" value="Unassembled WGS sequence"/>
</dbReference>
<dbReference type="EMBL" id="QXGB01000658">
    <property type="protein sequence ID" value="KAE9207894.1"/>
    <property type="molecule type" value="Genomic_DNA"/>
</dbReference>
<feature type="transmembrane region" description="Helical" evidence="5">
    <location>
        <begin position="342"/>
        <end position="361"/>
    </location>
</feature>
<proteinExistence type="predicted"/>
<dbReference type="Pfam" id="PF07690">
    <property type="entry name" value="MFS_1"/>
    <property type="match status" value="1"/>
</dbReference>
<evidence type="ECO:0000256" key="5">
    <source>
        <dbReference type="SAM" id="Phobius"/>
    </source>
</evidence>
<sequence length="475" mass="51489">MTALVHDEIEIEVEATLLEKRRVTKSSVFSRGSYQKWFMLAILSALSAVNQAICYSYAPISSIAEERWEQRILPEHLITVYFVSYIPCTFIGSWIMDRKGLAYGVILGGALQTLGGGLRYFACLFKPEDEVYVTLAGQTIASLAMPFMVNSPPLLSANWFPLSMRAASTSVALNANALGTALVYLAAPFIVRSGDDIPDWNLYMALLSLVSCVVAGVFFRSDPKSGTSSNSSTGAKYDWSQWWTAFSHCGFWHTIVAFSLAECILNAFSALLDKFLGFAPVSKTQIGIVGAAFIVSSLVGGQIISQQVDKKRNHKVASLICLLVTALSIALFGLIPKAEIHASLVCLLVLGAVLGAIQPIVLELGVECAFPTSEATVAALQQLCGNFLSAIAVPGLSALQRTSLDASGRESIKYFFVSPEWIMVVVTIVTFGIFCFYNGKYKRYAHESKIVLPRMDQDQVGSINVSASIEPASFG</sequence>
<evidence type="ECO:0000313" key="22">
    <source>
        <dbReference type="Proteomes" id="UP000476176"/>
    </source>
</evidence>
<feature type="transmembrane region" description="Helical" evidence="5">
    <location>
        <begin position="101"/>
        <end position="122"/>
    </location>
</feature>
<dbReference type="Proteomes" id="UP000433483">
    <property type="component" value="Unassembled WGS sequence"/>
</dbReference>
<feature type="transmembrane region" description="Helical" evidence="5">
    <location>
        <begin position="251"/>
        <end position="272"/>
    </location>
</feature>
<feature type="transmembrane region" description="Helical" evidence="5">
    <location>
        <begin position="202"/>
        <end position="219"/>
    </location>
</feature>
<feature type="transmembrane region" description="Helical" evidence="5">
    <location>
        <begin position="131"/>
        <end position="149"/>
    </location>
</feature>
<evidence type="ECO:0000313" key="11">
    <source>
        <dbReference type="EMBL" id="KAE9207894.1"/>
    </source>
</evidence>
<evidence type="ECO:0000256" key="2">
    <source>
        <dbReference type="ARBA" id="ARBA00022692"/>
    </source>
</evidence>
<gene>
    <name evidence="14" type="ORF">PF001_g11790</name>
    <name evidence="12" type="ORF">PF002_g14042</name>
    <name evidence="13" type="ORF">PF004_g11525</name>
    <name evidence="11" type="ORF">PF005_g12421</name>
    <name evidence="10" type="ORF">PF006_g11648</name>
    <name evidence="9" type="ORF">PF007_g11035</name>
    <name evidence="6" type="ORF">PF009_g13643</name>
    <name evidence="8" type="ORF">PF010_g12063</name>
    <name evidence="7" type="ORF">PF011_g9453</name>
</gene>
<accession>A0A6A3TVQ9</accession>
<evidence type="ECO:0000313" key="20">
    <source>
        <dbReference type="Proteomes" id="UP000441208"/>
    </source>
</evidence>
<keyword evidence="3 5" id="KW-1133">Transmembrane helix</keyword>
<dbReference type="EMBL" id="QXFX01000661">
    <property type="protein sequence ID" value="KAE9108018.1"/>
    <property type="molecule type" value="Genomic_DNA"/>
</dbReference>
<evidence type="ECO:0000256" key="1">
    <source>
        <dbReference type="ARBA" id="ARBA00004141"/>
    </source>
</evidence>
<evidence type="ECO:0000313" key="14">
    <source>
        <dbReference type="EMBL" id="KAE9307084.1"/>
    </source>
</evidence>
<evidence type="ECO:0000313" key="17">
    <source>
        <dbReference type="Proteomes" id="UP000437068"/>
    </source>
</evidence>
<feature type="transmembrane region" description="Helical" evidence="5">
    <location>
        <begin position="37"/>
        <end position="58"/>
    </location>
</feature>
<dbReference type="EMBL" id="QXGF01000720">
    <property type="protein sequence ID" value="KAE8936433.1"/>
    <property type="molecule type" value="Genomic_DNA"/>
</dbReference>
<dbReference type="EMBL" id="QXGD01000737">
    <property type="protein sequence ID" value="KAE9226657.1"/>
    <property type="molecule type" value="Genomic_DNA"/>
</dbReference>
<dbReference type="PANTHER" id="PTHR10924:SF6">
    <property type="entry name" value="SOLUTE CARRIER FAMILY 49 MEMBER A3"/>
    <property type="match status" value="1"/>
</dbReference>
<feature type="transmembrane region" description="Helical" evidence="5">
    <location>
        <begin position="169"/>
        <end position="190"/>
    </location>
</feature>
<dbReference type="Proteomes" id="UP000488956">
    <property type="component" value="Unassembled WGS sequence"/>
</dbReference>
<comment type="caution">
    <text evidence="10">The sequence shown here is derived from an EMBL/GenBank/DDBJ whole genome shotgun (WGS) entry which is preliminary data.</text>
</comment>
<dbReference type="SUPFAM" id="SSF103473">
    <property type="entry name" value="MFS general substrate transporter"/>
    <property type="match status" value="1"/>
</dbReference>
<evidence type="ECO:0000313" key="16">
    <source>
        <dbReference type="Proteomes" id="UP000433483"/>
    </source>
</evidence>
<dbReference type="Proteomes" id="UP000441208">
    <property type="component" value="Unassembled WGS sequence"/>
</dbReference>
<name>A0A6A3TVQ9_9STRA</name>
<evidence type="ECO:0008006" key="24">
    <source>
        <dbReference type="Google" id="ProtNLM"/>
    </source>
</evidence>
<dbReference type="Gene3D" id="1.20.1250.20">
    <property type="entry name" value="MFS general substrate transporter like domains"/>
    <property type="match status" value="2"/>
</dbReference>
<dbReference type="PANTHER" id="PTHR10924">
    <property type="entry name" value="MAJOR FACILITATOR SUPERFAMILY PROTEIN-RELATED"/>
    <property type="match status" value="1"/>
</dbReference>
<evidence type="ECO:0000313" key="13">
    <source>
        <dbReference type="EMBL" id="KAE9226863.1"/>
    </source>
</evidence>
<dbReference type="InterPro" id="IPR049680">
    <property type="entry name" value="FLVCR1-2_SLC49-like"/>
</dbReference>
<keyword evidence="16" id="KW-1185">Reference proteome</keyword>
<evidence type="ECO:0000313" key="12">
    <source>
        <dbReference type="EMBL" id="KAE9226657.1"/>
    </source>
</evidence>
<evidence type="ECO:0000313" key="23">
    <source>
        <dbReference type="Proteomes" id="UP000488956"/>
    </source>
</evidence>
<keyword evidence="2 5" id="KW-0812">Transmembrane</keyword>